<accession>A0A261Y3U3</accession>
<sequence>MAKDIRDVPPHRPAKSRFRLSAQSLSDIPAHGQEPDARRKGWSPDLDQQLNQLIEEVSSILVGHDGIPGYLEDIIAIYEEPEEETGSTTDSATSISTQTAEQRRTTCNTPPPINITQFILPFLRDECVDQISHTSKTTFDSRASHAGAILAKRDSILAHRRASHFSTLSRSNSQATPTPSSSVDGSAYSASRTSLSSDRNSTPQRPRHRCAPPPPMIIPPPRSSSISRRTRHVQLMRTGSSMSFSSSGSSESSPSTPTYIIPALPL</sequence>
<feature type="region of interest" description="Disordered" evidence="1">
    <location>
        <begin position="1"/>
        <end position="43"/>
    </location>
</feature>
<protein>
    <submittedName>
        <fullName evidence="2">Uncharacterized protein</fullName>
    </submittedName>
</protein>
<gene>
    <name evidence="2" type="ORF">BZG36_02290</name>
</gene>
<proteinExistence type="predicted"/>
<feature type="compositionally biased region" description="Low complexity" evidence="1">
    <location>
        <begin position="240"/>
        <end position="255"/>
    </location>
</feature>
<feature type="region of interest" description="Disordered" evidence="1">
    <location>
        <begin position="82"/>
        <end position="110"/>
    </location>
</feature>
<organism evidence="2 3">
    <name type="scientific">Bifiguratus adelaidae</name>
    <dbReference type="NCBI Taxonomy" id="1938954"/>
    <lineage>
        <taxon>Eukaryota</taxon>
        <taxon>Fungi</taxon>
        <taxon>Fungi incertae sedis</taxon>
        <taxon>Mucoromycota</taxon>
        <taxon>Mucoromycotina</taxon>
        <taxon>Endogonomycetes</taxon>
        <taxon>Endogonales</taxon>
        <taxon>Endogonales incertae sedis</taxon>
        <taxon>Bifiguratus</taxon>
    </lineage>
</organism>
<dbReference type="AlphaFoldDB" id="A0A261Y3U3"/>
<feature type="compositionally biased region" description="Low complexity" evidence="1">
    <location>
        <begin position="180"/>
        <end position="202"/>
    </location>
</feature>
<feature type="compositionally biased region" description="Basic and acidic residues" evidence="1">
    <location>
        <begin position="1"/>
        <end position="10"/>
    </location>
</feature>
<reference evidence="2 3" key="1">
    <citation type="journal article" date="2017" name="Mycologia">
        <title>Bifiguratus adelaidae, gen. et sp. nov., a new member of Mucoromycotina in endophytic and soil-dwelling habitats.</title>
        <authorList>
            <person name="Torres-Cruz T.J."/>
            <person name="Billingsley Tobias T.L."/>
            <person name="Almatruk M."/>
            <person name="Hesse C."/>
            <person name="Kuske C.R."/>
            <person name="Desiro A."/>
            <person name="Benucci G.M."/>
            <person name="Bonito G."/>
            <person name="Stajich J.E."/>
            <person name="Dunlap C."/>
            <person name="Arnold A.E."/>
            <person name="Porras-Alfaro A."/>
        </authorList>
    </citation>
    <scope>NUCLEOTIDE SEQUENCE [LARGE SCALE GENOMIC DNA]</scope>
    <source>
        <strain evidence="2 3">AZ0501</strain>
    </source>
</reference>
<feature type="compositionally biased region" description="Pro residues" evidence="1">
    <location>
        <begin position="211"/>
        <end position="222"/>
    </location>
</feature>
<comment type="caution">
    <text evidence="2">The sequence shown here is derived from an EMBL/GenBank/DDBJ whole genome shotgun (WGS) entry which is preliminary data.</text>
</comment>
<evidence type="ECO:0000313" key="3">
    <source>
        <dbReference type="Proteomes" id="UP000242875"/>
    </source>
</evidence>
<feature type="region of interest" description="Disordered" evidence="1">
    <location>
        <begin position="164"/>
        <end position="266"/>
    </location>
</feature>
<keyword evidence="3" id="KW-1185">Reference proteome</keyword>
<dbReference type="EMBL" id="MVBO01000019">
    <property type="protein sequence ID" value="OZJ05238.1"/>
    <property type="molecule type" value="Genomic_DNA"/>
</dbReference>
<feature type="compositionally biased region" description="Polar residues" evidence="1">
    <location>
        <begin position="86"/>
        <end position="100"/>
    </location>
</feature>
<evidence type="ECO:0000313" key="2">
    <source>
        <dbReference type="EMBL" id="OZJ05238.1"/>
    </source>
</evidence>
<name>A0A261Y3U3_9FUNG</name>
<evidence type="ECO:0000256" key="1">
    <source>
        <dbReference type="SAM" id="MobiDB-lite"/>
    </source>
</evidence>
<feature type="compositionally biased region" description="Polar residues" evidence="1">
    <location>
        <begin position="164"/>
        <end position="179"/>
    </location>
</feature>
<dbReference type="Proteomes" id="UP000242875">
    <property type="component" value="Unassembled WGS sequence"/>
</dbReference>